<dbReference type="RefSeq" id="WP_091821263.1">
    <property type="nucleotide sequence ID" value="NZ_FNRJ01000001.1"/>
</dbReference>
<evidence type="ECO:0000313" key="2">
    <source>
        <dbReference type="Proteomes" id="UP000242469"/>
    </source>
</evidence>
<dbReference type="STRING" id="1122198.SAMN02745729_10156"/>
<dbReference type="EMBL" id="FNRJ01000001">
    <property type="protein sequence ID" value="SDZ94993.1"/>
    <property type="molecule type" value="Genomic_DNA"/>
</dbReference>
<keyword evidence="2" id="KW-1185">Reference proteome</keyword>
<evidence type="ECO:0008006" key="3">
    <source>
        <dbReference type="Google" id="ProtNLM"/>
    </source>
</evidence>
<organism evidence="1 2">
    <name type="scientific">Marinobacterium iners DSM 11526</name>
    <dbReference type="NCBI Taxonomy" id="1122198"/>
    <lineage>
        <taxon>Bacteria</taxon>
        <taxon>Pseudomonadati</taxon>
        <taxon>Pseudomonadota</taxon>
        <taxon>Gammaproteobacteria</taxon>
        <taxon>Oceanospirillales</taxon>
        <taxon>Oceanospirillaceae</taxon>
        <taxon>Marinobacterium</taxon>
    </lineage>
</organism>
<protein>
    <recommendedName>
        <fullName evidence="3">YkuD domain-containing protein</fullName>
    </recommendedName>
</protein>
<reference evidence="2" key="1">
    <citation type="submission" date="2016-10" db="EMBL/GenBank/DDBJ databases">
        <authorList>
            <person name="Varghese N."/>
            <person name="Submissions S."/>
        </authorList>
    </citation>
    <scope>NUCLEOTIDE SEQUENCE [LARGE SCALE GENOMIC DNA]</scope>
    <source>
        <strain evidence="2">DSM 11526</strain>
    </source>
</reference>
<dbReference type="OrthoDB" id="653560at2"/>
<gene>
    <name evidence="1" type="ORF">SAMN02745729_10156</name>
</gene>
<sequence>MKPLSYEQLQQACSARGYRFFDDGNYNLNIIGVRSADLQANTFNDLIYIAWRVAGEPIVVSLPATTDPGVYWRENLANAAGTGFLVPGQYSGAFRVGKHKGYHALVQARELPLYRDADRDAKLEPNESSIQTGYFGINLHRARVDGRSNLVDRWSAGCQVVADSSDFDLLMSLVDIASKHWGETFTYTLLDEQLLKGVH</sequence>
<proteinExistence type="predicted"/>
<dbReference type="Proteomes" id="UP000242469">
    <property type="component" value="Unassembled WGS sequence"/>
</dbReference>
<evidence type="ECO:0000313" key="1">
    <source>
        <dbReference type="EMBL" id="SDZ94993.1"/>
    </source>
</evidence>
<name>A0A1H3X6U1_9GAMM</name>
<dbReference type="AlphaFoldDB" id="A0A1H3X6U1"/>
<accession>A0A1H3X6U1</accession>